<accession>A0ABS2MBE7</accession>
<gene>
    <name evidence="2" type="ORF">JOE61_002340</name>
</gene>
<dbReference type="RefSeq" id="WP_193671189.1">
    <property type="nucleotide sequence ID" value="NZ_JACDTV010000034.1"/>
</dbReference>
<reference evidence="2 3" key="1">
    <citation type="submission" date="2021-01" db="EMBL/GenBank/DDBJ databases">
        <title>Sequencing the genomes of 1000 actinobacteria strains.</title>
        <authorList>
            <person name="Klenk H.-P."/>
        </authorList>
    </citation>
    <scope>NUCLEOTIDE SEQUENCE [LARGE SCALE GENOMIC DNA]</scope>
    <source>
        <strain evidence="2 3">DSM 18239</strain>
    </source>
</reference>
<proteinExistence type="predicted"/>
<evidence type="ECO:0000313" key="3">
    <source>
        <dbReference type="Proteomes" id="UP000732378"/>
    </source>
</evidence>
<dbReference type="Proteomes" id="UP000732378">
    <property type="component" value="Unassembled WGS sequence"/>
</dbReference>
<organism evidence="2 3">
    <name type="scientific">Nocardioides salarius</name>
    <dbReference type="NCBI Taxonomy" id="374513"/>
    <lineage>
        <taxon>Bacteria</taxon>
        <taxon>Bacillati</taxon>
        <taxon>Actinomycetota</taxon>
        <taxon>Actinomycetes</taxon>
        <taxon>Propionibacteriales</taxon>
        <taxon>Nocardioidaceae</taxon>
        <taxon>Nocardioides</taxon>
    </lineage>
</organism>
<feature type="compositionally biased region" description="Basic and acidic residues" evidence="1">
    <location>
        <begin position="1"/>
        <end position="11"/>
    </location>
</feature>
<evidence type="ECO:0000256" key="1">
    <source>
        <dbReference type="SAM" id="MobiDB-lite"/>
    </source>
</evidence>
<dbReference type="EMBL" id="JAFBBZ010000001">
    <property type="protein sequence ID" value="MBM7508526.1"/>
    <property type="molecule type" value="Genomic_DNA"/>
</dbReference>
<feature type="region of interest" description="Disordered" evidence="1">
    <location>
        <begin position="1"/>
        <end position="23"/>
    </location>
</feature>
<name>A0ABS2MBE7_9ACTN</name>
<keyword evidence="3" id="KW-1185">Reference proteome</keyword>
<comment type="caution">
    <text evidence="2">The sequence shown here is derived from an EMBL/GenBank/DDBJ whole genome shotgun (WGS) entry which is preliminary data.</text>
</comment>
<sequence>MAAKPEREPGEPGRFGEPLERHPRDQVPEAWLVESDHQNLADSVDRLQGDVDLVTALALAKYEGNLYDYFANELAKYGYAVLKSWIAKKIVFERCKQKGYGLRVLERDFTQQEIEGLANYTVAMALKYFRDKVLMKRRWDPTKGASLRTFFIGQCVFQFPNIYRDFLNDLDSDWLHGFTDDVTEMDFHTEHSSPVRKMSSSLRHVSSRGLYEGLR</sequence>
<protein>
    <submittedName>
        <fullName evidence="2">Uncharacterized protein</fullName>
    </submittedName>
</protein>
<evidence type="ECO:0000313" key="2">
    <source>
        <dbReference type="EMBL" id="MBM7508526.1"/>
    </source>
</evidence>